<evidence type="ECO:0000313" key="3">
    <source>
        <dbReference type="EMBL" id="SHI09077.1"/>
    </source>
</evidence>
<keyword evidence="1" id="KW-0812">Transmembrane</keyword>
<dbReference type="InterPro" id="IPR021309">
    <property type="entry name" value="YgaP-like_TM"/>
</dbReference>
<gene>
    <name evidence="3" type="ORF">SAMN02745129_4014</name>
</gene>
<dbReference type="STRING" id="299255.SAMN02745129_4014"/>
<dbReference type="AlphaFoldDB" id="A0A1M5YAK0"/>
<name>A0A1M5YAK0_9GAMM</name>
<dbReference type="RefSeq" id="WP_067663661.1">
    <property type="nucleotide sequence ID" value="NZ_FQXG01000007.1"/>
</dbReference>
<dbReference type="OrthoDB" id="9799383at2"/>
<feature type="transmembrane region" description="Helical" evidence="1">
    <location>
        <begin position="36"/>
        <end position="60"/>
    </location>
</feature>
<dbReference type="Gene3D" id="6.10.140.1340">
    <property type="match status" value="1"/>
</dbReference>
<evidence type="ECO:0000313" key="4">
    <source>
        <dbReference type="Proteomes" id="UP000184268"/>
    </source>
</evidence>
<keyword evidence="4" id="KW-1185">Reference proteome</keyword>
<organism evidence="3 4">
    <name type="scientific">Ferrimonas marina</name>
    <dbReference type="NCBI Taxonomy" id="299255"/>
    <lineage>
        <taxon>Bacteria</taxon>
        <taxon>Pseudomonadati</taxon>
        <taxon>Pseudomonadota</taxon>
        <taxon>Gammaproteobacteria</taxon>
        <taxon>Alteromonadales</taxon>
        <taxon>Ferrimonadaceae</taxon>
        <taxon>Ferrimonas</taxon>
    </lineage>
</organism>
<keyword evidence="1" id="KW-0472">Membrane</keyword>
<feature type="transmembrane region" description="Helical" evidence="1">
    <location>
        <begin position="12"/>
        <end position="30"/>
    </location>
</feature>
<evidence type="ECO:0000259" key="2">
    <source>
        <dbReference type="Pfam" id="PF11127"/>
    </source>
</evidence>
<reference evidence="4" key="1">
    <citation type="submission" date="2016-11" db="EMBL/GenBank/DDBJ databases">
        <authorList>
            <person name="Varghese N."/>
            <person name="Submissions S."/>
        </authorList>
    </citation>
    <scope>NUCLEOTIDE SEQUENCE [LARGE SCALE GENOMIC DNA]</scope>
    <source>
        <strain evidence="4">DSM 16917</strain>
    </source>
</reference>
<proteinExistence type="predicted"/>
<dbReference type="Proteomes" id="UP000184268">
    <property type="component" value="Unassembled WGS sequence"/>
</dbReference>
<dbReference type="EMBL" id="FQXG01000007">
    <property type="protein sequence ID" value="SHI09077.1"/>
    <property type="molecule type" value="Genomic_DNA"/>
</dbReference>
<keyword evidence="1" id="KW-1133">Transmembrane helix</keyword>
<evidence type="ECO:0000256" key="1">
    <source>
        <dbReference type="SAM" id="Phobius"/>
    </source>
</evidence>
<feature type="domain" description="Inner membrane protein YgaP-like transmembrane" evidence="2">
    <location>
        <begin position="8"/>
        <end position="62"/>
    </location>
</feature>
<sequence length="78" mass="8722">MTLTLPNTTERALYLFAGLMVILSVALTHWVHPGFIWFTLFIGANLTQNAFTGLCPATAVMRKLGLRSERERAEASQR</sequence>
<dbReference type="Pfam" id="PF11127">
    <property type="entry name" value="YgaP-like_TM"/>
    <property type="match status" value="1"/>
</dbReference>
<protein>
    <recommendedName>
        <fullName evidence="2">Inner membrane protein YgaP-like transmembrane domain-containing protein</fullName>
    </recommendedName>
</protein>
<accession>A0A1M5YAK0</accession>